<accession>A0A0C2EBY8</accession>
<dbReference type="AlphaFoldDB" id="A0A0C2EBY8"/>
<dbReference type="Proteomes" id="UP000035068">
    <property type="component" value="Unassembled WGS sequence"/>
</dbReference>
<dbReference type="RefSeq" id="WP_040100041.1">
    <property type="nucleotide sequence ID" value="NZ_JWJD01000005.1"/>
</dbReference>
<comment type="caution">
    <text evidence="2">The sequence shown here is derived from an EMBL/GenBank/DDBJ whole genome shotgun (WGS) entry which is preliminary data.</text>
</comment>
<dbReference type="PROSITE" id="PS00380">
    <property type="entry name" value="RHODANESE_1"/>
    <property type="match status" value="1"/>
</dbReference>
<dbReference type="InterPro" id="IPR009078">
    <property type="entry name" value="Ferritin-like_SF"/>
</dbReference>
<dbReference type="SUPFAM" id="SSF47240">
    <property type="entry name" value="Ferritin-like"/>
    <property type="match status" value="1"/>
</dbReference>
<keyword evidence="3" id="KW-1185">Reference proteome</keyword>
<sequence>MGFFDFFRPIPNMSIDEVRRFLLEHNPEEFYLIDVRQPREYEQGHLPGALLIPIHELRERLAELDAAKTAITYCTAGPRSRAAAATLIQGGFHRAYNMDGGIRAWQGAVVEGDPAAQRVRFSSEQTPVQHLALAWMLEEGSRAFYAAAAEMIDELEAAHFMRRMAAVEADHKAALAAAFLELTGNMPEEDFPRSVVGEAADEVYVEGGLLLSEVLIWLQDKSPEAIVEFAMGMEANAYDHYLLLRVDLKEEKSRELFSRLAEEEQSHLRALTERLERLISSR</sequence>
<dbReference type="CDD" id="cd00158">
    <property type="entry name" value="RHOD"/>
    <property type="match status" value="1"/>
</dbReference>
<reference evidence="2 3" key="1">
    <citation type="submission" date="2014-12" db="EMBL/GenBank/DDBJ databases">
        <title>Genomes of Geoalkalibacter ferrihydriticus and Geoalkalibacter subterraneus, two haloalkaliphilic metal-reducing members of the Geobacteraceae.</title>
        <authorList>
            <person name="Badalamenti J.P."/>
            <person name="Torres C.I."/>
            <person name="Krajmalnik-Brown R."/>
            <person name="Bond D.R."/>
        </authorList>
    </citation>
    <scope>NUCLEOTIDE SEQUENCE [LARGE SCALE GENOMIC DNA]</scope>
    <source>
        <strain evidence="2 3">DSM 17813</strain>
    </source>
</reference>
<feature type="domain" description="Rhodanese" evidence="1">
    <location>
        <begin position="26"/>
        <end position="114"/>
    </location>
</feature>
<organism evidence="2 3">
    <name type="scientific">Geoalkalibacter ferrihydriticus DSM 17813</name>
    <dbReference type="NCBI Taxonomy" id="1121915"/>
    <lineage>
        <taxon>Bacteria</taxon>
        <taxon>Pseudomonadati</taxon>
        <taxon>Thermodesulfobacteriota</taxon>
        <taxon>Desulfuromonadia</taxon>
        <taxon>Desulfuromonadales</taxon>
        <taxon>Geoalkalibacteraceae</taxon>
        <taxon>Geoalkalibacter</taxon>
    </lineage>
</organism>
<dbReference type="InterPro" id="IPR036873">
    <property type="entry name" value="Rhodanese-like_dom_sf"/>
</dbReference>
<dbReference type="Pfam" id="PF00581">
    <property type="entry name" value="Rhodanese"/>
    <property type="match status" value="1"/>
</dbReference>
<dbReference type="SUPFAM" id="SSF52821">
    <property type="entry name" value="Rhodanese/Cell cycle control phosphatase"/>
    <property type="match status" value="1"/>
</dbReference>
<dbReference type="CDD" id="cd01045">
    <property type="entry name" value="Ferritin_like_AB"/>
    <property type="match status" value="1"/>
</dbReference>
<dbReference type="PANTHER" id="PTHR43031:SF1">
    <property type="entry name" value="PYRIDINE NUCLEOTIDE-DISULPHIDE OXIDOREDUCTASE"/>
    <property type="match status" value="1"/>
</dbReference>
<dbReference type="PANTHER" id="PTHR43031">
    <property type="entry name" value="FAD-DEPENDENT OXIDOREDUCTASE"/>
    <property type="match status" value="1"/>
</dbReference>
<dbReference type="InterPro" id="IPR001763">
    <property type="entry name" value="Rhodanese-like_dom"/>
</dbReference>
<dbReference type="Gene3D" id="3.40.250.10">
    <property type="entry name" value="Rhodanese-like domain"/>
    <property type="match status" value="1"/>
</dbReference>
<dbReference type="InterPro" id="IPR003251">
    <property type="entry name" value="Rr_diiron-bd_dom"/>
</dbReference>
<dbReference type="GO" id="GO:0016491">
    <property type="term" value="F:oxidoreductase activity"/>
    <property type="evidence" value="ECO:0007669"/>
    <property type="project" value="InterPro"/>
</dbReference>
<dbReference type="InterPro" id="IPR050229">
    <property type="entry name" value="GlpE_sulfurtransferase"/>
</dbReference>
<dbReference type="InterPro" id="IPR012347">
    <property type="entry name" value="Ferritin-like"/>
</dbReference>
<evidence type="ECO:0000313" key="2">
    <source>
        <dbReference type="EMBL" id="KIH76083.1"/>
    </source>
</evidence>
<dbReference type="GO" id="GO:0004792">
    <property type="term" value="F:thiosulfate-cyanide sulfurtransferase activity"/>
    <property type="evidence" value="ECO:0007669"/>
    <property type="project" value="InterPro"/>
</dbReference>
<dbReference type="EMBL" id="JWJD01000005">
    <property type="protein sequence ID" value="KIH76083.1"/>
    <property type="molecule type" value="Genomic_DNA"/>
</dbReference>
<evidence type="ECO:0000313" key="3">
    <source>
        <dbReference type="Proteomes" id="UP000035068"/>
    </source>
</evidence>
<dbReference type="Pfam" id="PF02915">
    <property type="entry name" value="Rubrerythrin"/>
    <property type="match status" value="1"/>
</dbReference>
<dbReference type="InterPro" id="IPR001307">
    <property type="entry name" value="Thiosulphate_STrfase_CS"/>
</dbReference>
<dbReference type="GO" id="GO:0046872">
    <property type="term" value="F:metal ion binding"/>
    <property type="evidence" value="ECO:0007669"/>
    <property type="project" value="InterPro"/>
</dbReference>
<dbReference type="SMART" id="SM00450">
    <property type="entry name" value="RHOD"/>
    <property type="match status" value="1"/>
</dbReference>
<name>A0A0C2EBY8_9BACT</name>
<protein>
    <recommendedName>
        <fullName evidence="1">Rhodanese domain-containing protein</fullName>
    </recommendedName>
</protein>
<proteinExistence type="predicted"/>
<gene>
    <name evidence="2" type="ORF">GFER_12600</name>
</gene>
<evidence type="ECO:0000259" key="1">
    <source>
        <dbReference type="PROSITE" id="PS50206"/>
    </source>
</evidence>
<dbReference type="Gene3D" id="1.20.1260.10">
    <property type="match status" value="1"/>
</dbReference>
<dbReference type="PROSITE" id="PS50206">
    <property type="entry name" value="RHODANESE_3"/>
    <property type="match status" value="1"/>
</dbReference>